<dbReference type="EMBL" id="IACI01106498">
    <property type="protein sequence ID" value="LAA32349.1"/>
    <property type="molecule type" value="Transcribed_RNA"/>
</dbReference>
<reference evidence="1" key="2">
    <citation type="submission" date="2017-12" db="EMBL/GenBank/DDBJ databases">
        <title>Coralsnake Venomics: Analyses of Venom Gland Transcriptomes and Proteomes of Six Brazilian Taxa.</title>
        <authorList>
            <person name="Aird S.D."/>
            <person name="Jorge da Silva N."/>
            <person name="Qiu L."/>
            <person name="Villar-Briones A."/>
            <person name="Aparecida-Saddi V."/>
            <person name="Campos-Telles M.P."/>
            <person name="Grau M."/>
            <person name="Mikheyev A.S."/>
        </authorList>
    </citation>
    <scope>NUCLEOTIDE SEQUENCE</scope>
    <source>
        <tissue evidence="1">Venom_gland</tissue>
    </source>
</reference>
<sequence>MVPHMGYFYSQFISQFLNLEGICISFANPSALCRQIKETDPVITGTEKGLRHIYTNSSSHNMTDQRLHHFRQHACACSARRREGNLHTGVGEPQYIKKKLSITWFSIYEFHFCKSCQLKLEVIRVGNLFSNGIFSFSRLDIINLISSRCFGLQLPSDPAQKQRILGVEIQNNWKTLLTLSLLLTKHYKLLVLEMCTVMLLKSTKLAQLLLNFLFF</sequence>
<organism evidence="1">
    <name type="scientific">Micrurus carvalhoi</name>
    <dbReference type="NCBI Taxonomy" id="3147026"/>
    <lineage>
        <taxon>Eukaryota</taxon>
        <taxon>Metazoa</taxon>
        <taxon>Chordata</taxon>
        <taxon>Craniata</taxon>
        <taxon>Vertebrata</taxon>
        <taxon>Euteleostomi</taxon>
        <taxon>Lepidosauria</taxon>
        <taxon>Squamata</taxon>
        <taxon>Bifurcata</taxon>
        <taxon>Unidentata</taxon>
        <taxon>Episquamata</taxon>
        <taxon>Toxicofera</taxon>
        <taxon>Serpentes</taxon>
        <taxon>Colubroidea</taxon>
        <taxon>Elapidae</taxon>
        <taxon>Elapinae</taxon>
        <taxon>Micrurus</taxon>
    </lineage>
</organism>
<reference evidence="1" key="1">
    <citation type="submission" date="2017-07" db="EMBL/GenBank/DDBJ databases">
        <authorList>
            <person name="Mikheyev A."/>
            <person name="Grau M."/>
        </authorList>
    </citation>
    <scope>NUCLEOTIDE SEQUENCE</scope>
    <source>
        <tissue evidence="1">Venom_gland</tissue>
    </source>
</reference>
<accession>A0A2H6NH16</accession>
<evidence type="ECO:0000313" key="1">
    <source>
        <dbReference type="EMBL" id="LAA32349.1"/>
    </source>
</evidence>
<proteinExistence type="predicted"/>
<name>A0A2H6NH16_9SAUR</name>
<protein>
    <submittedName>
        <fullName evidence="1">Uncharacterized protein</fullName>
    </submittedName>
</protein>
<dbReference type="AlphaFoldDB" id="A0A2H6NH16"/>